<dbReference type="RefSeq" id="WP_204609562.1">
    <property type="nucleotide sequence ID" value="NZ_BAAAJX010000015.1"/>
</dbReference>
<dbReference type="EMBL" id="BAAAJX010000015">
    <property type="protein sequence ID" value="GAA1494298.1"/>
    <property type="molecule type" value="Genomic_DNA"/>
</dbReference>
<proteinExistence type="predicted"/>
<organism evidence="1 2">
    <name type="scientific">Curtobacterium herbarum</name>
    <dbReference type="NCBI Taxonomy" id="150122"/>
    <lineage>
        <taxon>Bacteria</taxon>
        <taxon>Bacillati</taxon>
        <taxon>Actinomycetota</taxon>
        <taxon>Actinomycetes</taxon>
        <taxon>Micrococcales</taxon>
        <taxon>Microbacteriaceae</taxon>
        <taxon>Curtobacterium</taxon>
    </lineage>
</organism>
<evidence type="ECO:0000313" key="2">
    <source>
        <dbReference type="Proteomes" id="UP001501742"/>
    </source>
</evidence>
<accession>A0ABP4K9X5</accession>
<reference evidence="2" key="1">
    <citation type="journal article" date="2019" name="Int. J. Syst. Evol. Microbiol.">
        <title>The Global Catalogue of Microorganisms (GCM) 10K type strain sequencing project: providing services to taxonomists for standard genome sequencing and annotation.</title>
        <authorList>
            <consortium name="The Broad Institute Genomics Platform"/>
            <consortium name="The Broad Institute Genome Sequencing Center for Infectious Disease"/>
            <person name="Wu L."/>
            <person name="Ma J."/>
        </authorList>
    </citation>
    <scope>NUCLEOTIDE SEQUENCE [LARGE SCALE GENOMIC DNA]</scope>
    <source>
        <strain evidence="2">JCM 12140</strain>
    </source>
</reference>
<protein>
    <submittedName>
        <fullName evidence="1">Uncharacterized protein</fullName>
    </submittedName>
</protein>
<dbReference type="Proteomes" id="UP001501742">
    <property type="component" value="Unassembled WGS sequence"/>
</dbReference>
<gene>
    <name evidence="1" type="ORF">GCM10009627_26440</name>
</gene>
<sequence>MRTNTLVQLRQNPMEWRRRGLTPPDAIQAMVEERLAQPGHTQPVGDPSYADFFLG</sequence>
<name>A0ABP4K9X5_9MICO</name>
<comment type="caution">
    <text evidence="1">The sequence shown here is derived from an EMBL/GenBank/DDBJ whole genome shotgun (WGS) entry which is preliminary data.</text>
</comment>
<evidence type="ECO:0000313" key="1">
    <source>
        <dbReference type="EMBL" id="GAA1494298.1"/>
    </source>
</evidence>
<keyword evidence="2" id="KW-1185">Reference proteome</keyword>